<dbReference type="InterPro" id="IPR001296">
    <property type="entry name" value="Glyco_trans_1"/>
</dbReference>
<evidence type="ECO:0000313" key="3">
    <source>
        <dbReference type="EMBL" id="VFK22599.1"/>
    </source>
</evidence>
<dbReference type="EMBL" id="CAADFO010000002">
    <property type="protein sequence ID" value="VFK22599.1"/>
    <property type="molecule type" value="Genomic_DNA"/>
</dbReference>
<evidence type="ECO:0000313" key="5">
    <source>
        <dbReference type="EMBL" id="VFK74152.1"/>
    </source>
</evidence>
<dbReference type="Gene3D" id="3.40.50.2000">
    <property type="entry name" value="Glycogen Phosphorylase B"/>
    <property type="match status" value="2"/>
</dbReference>
<evidence type="ECO:0000259" key="2">
    <source>
        <dbReference type="Pfam" id="PF13439"/>
    </source>
</evidence>
<dbReference type="Pfam" id="PF13439">
    <property type="entry name" value="Glyco_transf_4"/>
    <property type="match status" value="1"/>
</dbReference>
<organism evidence="3">
    <name type="scientific">Candidatus Kentrum sp. MB</name>
    <dbReference type="NCBI Taxonomy" id="2138164"/>
    <lineage>
        <taxon>Bacteria</taxon>
        <taxon>Pseudomonadati</taxon>
        <taxon>Pseudomonadota</taxon>
        <taxon>Gammaproteobacteria</taxon>
        <taxon>Candidatus Kentrum</taxon>
    </lineage>
</organism>
<accession>A0A450WZX8</accession>
<dbReference type="Pfam" id="PF00534">
    <property type="entry name" value="Glycos_transf_1"/>
    <property type="match status" value="1"/>
</dbReference>
<dbReference type="AlphaFoldDB" id="A0A450WZX8"/>
<dbReference type="EMBL" id="CAADGH010000001">
    <property type="protein sequence ID" value="VFK74152.1"/>
    <property type="molecule type" value="Genomic_DNA"/>
</dbReference>
<feature type="domain" description="Glycosyl transferase family 1" evidence="1">
    <location>
        <begin position="187"/>
        <end position="343"/>
    </location>
</feature>
<proteinExistence type="predicted"/>
<dbReference type="GO" id="GO:0016757">
    <property type="term" value="F:glycosyltransferase activity"/>
    <property type="evidence" value="ECO:0007669"/>
    <property type="project" value="InterPro"/>
</dbReference>
<gene>
    <name evidence="3" type="ORF">BECKMB1821G_GA0114241_100279</name>
    <name evidence="5" type="ORF">BECKMB1821H_GA0114242_100183</name>
    <name evidence="4" type="ORF">BECKMB1821I_GA0114274_100785</name>
</gene>
<keyword evidence="3" id="KW-0808">Transferase</keyword>
<dbReference type="CDD" id="cd03801">
    <property type="entry name" value="GT4_PimA-like"/>
    <property type="match status" value="1"/>
</dbReference>
<dbReference type="InterPro" id="IPR050194">
    <property type="entry name" value="Glycosyltransferase_grp1"/>
</dbReference>
<reference evidence="3" key="1">
    <citation type="submission" date="2019-02" db="EMBL/GenBank/DDBJ databases">
        <authorList>
            <person name="Gruber-Vodicka R. H."/>
            <person name="Seah K. B. B."/>
        </authorList>
    </citation>
    <scope>NUCLEOTIDE SEQUENCE</scope>
    <source>
        <strain evidence="3">BECK_BZ197</strain>
        <strain evidence="5">BECK_BZ198</strain>
        <strain evidence="4">BECK_BZ199</strain>
    </source>
</reference>
<protein>
    <submittedName>
        <fullName evidence="3">Glycosyltransferase involved in cell wall bisynthesis</fullName>
    </submittedName>
</protein>
<name>A0A450WZX8_9GAMM</name>
<feature type="domain" description="Glycosyltransferase subfamily 4-like N-terminal" evidence="2">
    <location>
        <begin position="14"/>
        <end position="170"/>
    </location>
</feature>
<dbReference type="PANTHER" id="PTHR45947">
    <property type="entry name" value="SULFOQUINOVOSYL TRANSFERASE SQD2"/>
    <property type="match status" value="1"/>
</dbReference>
<dbReference type="PANTHER" id="PTHR45947:SF3">
    <property type="entry name" value="SULFOQUINOVOSYL TRANSFERASE SQD2"/>
    <property type="match status" value="1"/>
</dbReference>
<dbReference type="EMBL" id="CAADFQ010000007">
    <property type="protein sequence ID" value="VFK28915.1"/>
    <property type="molecule type" value="Genomic_DNA"/>
</dbReference>
<dbReference type="InterPro" id="IPR028098">
    <property type="entry name" value="Glyco_trans_4-like_N"/>
</dbReference>
<evidence type="ECO:0000259" key="1">
    <source>
        <dbReference type="Pfam" id="PF00534"/>
    </source>
</evidence>
<evidence type="ECO:0000313" key="4">
    <source>
        <dbReference type="EMBL" id="VFK28915.1"/>
    </source>
</evidence>
<sequence>MRIGLVTADFAPNVGGVASHVVELGRALATLGHTVHVITLPLGEAAGREAWQGMMVHRLRITKARPFYTFLLRRQLHKLVQSEKLALLHVHGLRPLEASRRQSCPVIFTNHTSGYLARIEKGPRAQKAMRARMAHVAHVLAPSQELVEASRAVGYPGPVDFLSNGVDTGRFLPGDSRLRREWGMGNDEQVALLLARRLVEKNGVTVYAEAVGALRGLPVRLVFAGDGPERAAVERRLQANGMLEKARFLGNVDNRQMPDIYGAVDISVLPSRREATSITGLESMASGLPLVGTRVGGIPYLIEEGKTGLMVPPDDPEALGAALRSLVTDAETRRAMGQAARQRAVARFDWRRIAESTLDIYRRYAR</sequence>
<dbReference type="SUPFAM" id="SSF53756">
    <property type="entry name" value="UDP-Glycosyltransferase/glycogen phosphorylase"/>
    <property type="match status" value="1"/>
</dbReference>